<organism evidence="1">
    <name type="scientific">Podoviridae sp. ctefc32</name>
    <dbReference type="NCBI Taxonomy" id="2827742"/>
    <lineage>
        <taxon>Viruses</taxon>
        <taxon>Duplodnaviria</taxon>
        <taxon>Heunggongvirae</taxon>
        <taxon>Uroviricota</taxon>
        <taxon>Caudoviricetes</taxon>
    </lineage>
</organism>
<sequence>MNGLRVTRMNSLNRGCVERVVIVFTDEKCQPISKTGKVLYLTAKKKQWDLDKEDSSALFKVKGVIDSSEPNRVVFNLSEKDTYLDANKAYFCDIIETDSDGSSNARRVFLGSFEVIGGANNKQAGDNL</sequence>
<protein>
    <submittedName>
        <fullName evidence="1">Uncharacterized protein</fullName>
    </submittedName>
</protein>
<evidence type="ECO:0000313" key="1">
    <source>
        <dbReference type="EMBL" id="DAF57363.1"/>
    </source>
</evidence>
<proteinExistence type="predicted"/>
<name>A0A8S5T2W8_9CAUD</name>
<dbReference type="EMBL" id="BK032733">
    <property type="protein sequence ID" value="DAF57363.1"/>
    <property type="molecule type" value="Genomic_DNA"/>
</dbReference>
<reference evidence="1" key="1">
    <citation type="journal article" date="2021" name="Proc. Natl. Acad. Sci. U.S.A.">
        <title>A Catalog of Tens of Thousands of Viruses from Human Metagenomes Reveals Hidden Associations with Chronic Diseases.</title>
        <authorList>
            <person name="Tisza M.J."/>
            <person name="Buck C.B."/>
        </authorList>
    </citation>
    <scope>NUCLEOTIDE SEQUENCE</scope>
    <source>
        <strain evidence="1">Ctefc32</strain>
    </source>
</reference>
<accession>A0A8S5T2W8</accession>